<evidence type="ECO:0000313" key="7">
    <source>
        <dbReference type="RefSeq" id="NP_001267826.1"/>
    </source>
</evidence>
<dbReference type="Proteomes" id="UP001652625">
    <property type="component" value="Chromosome 02"/>
</dbReference>
<dbReference type="OrthoDB" id="5964374at2759"/>
<feature type="region of interest" description="Disordered" evidence="3">
    <location>
        <begin position="204"/>
        <end position="237"/>
    </location>
</feature>
<dbReference type="GO" id="GO:0046983">
    <property type="term" value="F:protein dimerization activity"/>
    <property type="evidence" value="ECO:0007669"/>
    <property type="project" value="InterPro"/>
</dbReference>
<dbReference type="RefSeq" id="NP_001267826.1">
    <property type="nucleotide sequence ID" value="NM_001280897.1"/>
</dbReference>
<evidence type="ECO:0000313" key="5">
    <source>
        <dbReference type="EMBL" id="ACX32068.1"/>
    </source>
</evidence>
<evidence type="ECO:0000256" key="3">
    <source>
        <dbReference type="SAM" id="MobiDB-lite"/>
    </source>
</evidence>
<dbReference type="SUPFAM" id="SSF47459">
    <property type="entry name" value="HLH, helix-loop-helix DNA-binding domain"/>
    <property type="match status" value="1"/>
</dbReference>
<dbReference type="GO" id="GO:0003677">
    <property type="term" value="F:DNA binding"/>
    <property type="evidence" value="ECO:0007669"/>
    <property type="project" value="UniProtKB-KW"/>
</dbReference>
<dbReference type="PROSITE" id="PS50888">
    <property type="entry name" value="BHLH"/>
    <property type="match status" value="1"/>
</dbReference>
<dbReference type="SMART" id="SM00353">
    <property type="entry name" value="HLH"/>
    <property type="match status" value="1"/>
</dbReference>
<protein>
    <submittedName>
        <fullName evidence="7">Myc proto-oncogene protein</fullName>
    </submittedName>
    <submittedName>
        <fullName evidence="5">Myc1</fullName>
    </submittedName>
</protein>
<dbReference type="EMBL" id="GQ856263">
    <property type="protein sequence ID" value="ACX32068.1"/>
    <property type="molecule type" value="mRNA"/>
</dbReference>
<feature type="coiled-coil region" evidence="2">
    <location>
        <begin position="237"/>
        <end position="293"/>
    </location>
</feature>
<dbReference type="FunFam" id="4.10.280.10:FF:000019">
    <property type="entry name" value="Myc proto-oncogene protein"/>
    <property type="match status" value="1"/>
</dbReference>
<reference evidence="6" key="3">
    <citation type="submission" date="2025-05" db="UniProtKB">
        <authorList>
            <consortium name="RefSeq"/>
        </authorList>
    </citation>
    <scope>NUCLEOTIDE SEQUENCE [LARGE SCALE GENOMIC DNA]</scope>
</reference>
<reference evidence="5 7" key="1">
    <citation type="journal article" date="2010" name="Proc. Natl. Acad. Sci. U.S.A.">
        <title>Stem cell-specific activation of an ancestral myc protooncogene with conserved basic functions in the early metazoan Hydra.</title>
        <authorList>
            <person name="Hartl M."/>
            <person name="Mitterstiller A.M."/>
            <person name="Valovka T."/>
            <person name="Breuker K."/>
            <person name="Hobmayer B."/>
            <person name="Bister K."/>
        </authorList>
    </citation>
    <scope>NUCLEOTIDE SEQUENCE</scope>
</reference>
<dbReference type="Gene3D" id="4.10.280.10">
    <property type="entry name" value="Helix-loop-helix DNA-binding domain"/>
    <property type="match status" value="1"/>
</dbReference>
<keyword evidence="2" id="KW-0175">Coiled coil</keyword>
<dbReference type="CDD" id="cd11400">
    <property type="entry name" value="bHLHzip_Myc"/>
    <property type="match status" value="1"/>
</dbReference>
<evidence type="ECO:0000256" key="1">
    <source>
        <dbReference type="ARBA" id="ARBA00023125"/>
    </source>
</evidence>
<sequence length="314" mass="36083">MYFEKTFNTDIELETPPMTPSFGETMFSEFGFDAELLSFNFALQDLADGLIISSVFPSEVLRDDCMWGESDFKFSNSLDSRHSRSLLVTPINFALNPSPFPTNDDPCCDTSNEYSILTPVDTESEDEVDVVGISDGSVLCGNEDNSLERNSSFLPPFDNICSQTSNNTESCFATSFFAEHFLFDKRKDLTLKRMKTSRSKAKRFNNCYSSDDNSNGSLSPRPLENRKTHNHLERKRRDELKRKFDDLRKSLPELELHEKAPKVIILTKGIDHIKQLENEDKKLTIQKNLLKSINSMLSKKLKMLTRQEEMKFRF</sequence>
<feature type="compositionally biased region" description="Polar residues" evidence="3">
    <location>
        <begin position="206"/>
        <end position="218"/>
    </location>
</feature>
<dbReference type="InterPro" id="IPR002418">
    <property type="entry name" value="Tscrpt_reg_Myc"/>
</dbReference>
<reference evidence="7" key="2">
    <citation type="submission" date="2025-04" db="UniProtKB">
        <authorList>
            <consortium name="RefSeq"/>
        </authorList>
    </citation>
    <scope>IDENTIFICATION</scope>
</reference>
<dbReference type="KEGG" id="hmg:100197524"/>
<dbReference type="InterPro" id="IPR050433">
    <property type="entry name" value="Myc_transcription_factors"/>
</dbReference>
<evidence type="ECO:0000313" key="6">
    <source>
        <dbReference type="Proteomes" id="UP001652625"/>
    </source>
</evidence>
<feature type="compositionally biased region" description="Basic and acidic residues" evidence="3">
    <location>
        <begin position="223"/>
        <end position="237"/>
    </location>
</feature>
<accession>D0EM49</accession>
<keyword evidence="6" id="KW-1185">Reference proteome</keyword>
<dbReference type="PRINTS" id="PR00044">
    <property type="entry name" value="LEUZIPPRMYC"/>
</dbReference>
<organism evidence="5">
    <name type="scientific">Hydra vulgaris</name>
    <name type="common">Hydra</name>
    <name type="synonym">Hydra attenuata</name>
    <dbReference type="NCBI Taxonomy" id="6087"/>
    <lineage>
        <taxon>Eukaryota</taxon>
        <taxon>Metazoa</taxon>
        <taxon>Cnidaria</taxon>
        <taxon>Hydrozoa</taxon>
        <taxon>Hydroidolina</taxon>
        <taxon>Anthoathecata</taxon>
        <taxon>Aplanulata</taxon>
        <taxon>Hydridae</taxon>
        <taxon>Hydra</taxon>
    </lineage>
</organism>
<name>D0EM49_HYDVU</name>
<feature type="domain" description="BHLH" evidence="4">
    <location>
        <begin position="224"/>
        <end position="276"/>
    </location>
</feature>
<dbReference type="CTD" id="100197524"/>
<dbReference type="AlphaFoldDB" id="D0EM49"/>
<dbReference type="Pfam" id="PF00010">
    <property type="entry name" value="HLH"/>
    <property type="match status" value="1"/>
</dbReference>
<evidence type="ECO:0000256" key="2">
    <source>
        <dbReference type="SAM" id="Coils"/>
    </source>
</evidence>
<gene>
    <name evidence="5 7" type="primary">myc1</name>
</gene>
<dbReference type="GeneID" id="100197524"/>
<keyword evidence="1" id="KW-0238">DNA-binding</keyword>
<dbReference type="GO" id="GO:0003700">
    <property type="term" value="F:DNA-binding transcription factor activity"/>
    <property type="evidence" value="ECO:0007669"/>
    <property type="project" value="InterPro"/>
</dbReference>
<dbReference type="InterPro" id="IPR036638">
    <property type="entry name" value="HLH_DNA-bd_sf"/>
</dbReference>
<evidence type="ECO:0000259" key="4">
    <source>
        <dbReference type="PROSITE" id="PS50888"/>
    </source>
</evidence>
<dbReference type="PANTHER" id="PTHR45851">
    <property type="entry name" value="MYC PROTO-ONCOGENE"/>
    <property type="match status" value="1"/>
</dbReference>
<dbReference type="InterPro" id="IPR011598">
    <property type="entry name" value="bHLH_dom"/>
</dbReference>
<proteinExistence type="evidence at transcript level"/>